<evidence type="ECO:0000256" key="1">
    <source>
        <dbReference type="ARBA" id="ARBA00001947"/>
    </source>
</evidence>
<dbReference type="SUPFAM" id="SSF50129">
    <property type="entry name" value="GroES-like"/>
    <property type="match status" value="1"/>
</dbReference>
<dbReference type="Gene3D" id="3.40.50.720">
    <property type="entry name" value="NAD(P)-binding Rossmann-like Domain"/>
    <property type="match status" value="1"/>
</dbReference>
<dbReference type="InterPro" id="IPR013149">
    <property type="entry name" value="ADH-like_C"/>
</dbReference>
<dbReference type="EMBL" id="JACKXE010000001">
    <property type="protein sequence ID" value="MBB6627527.1"/>
    <property type="molecule type" value="Genomic_DNA"/>
</dbReference>
<evidence type="ECO:0000259" key="4">
    <source>
        <dbReference type="Pfam" id="PF08240"/>
    </source>
</evidence>
<reference evidence="5 6" key="1">
    <citation type="submission" date="2020-08" db="EMBL/GenBank/DDBJ databases">
        <authorList>
            <person name="Seo M.-J."/>
        </authorList>
    </citation>
    <scope>NUCLEOTIDE SEQUENCE [LARGE SCALE GENOMIC DNA]</scope>
    <source>
        <strain evidence="5 6">KIGAM211</strain>
    </source>
</reference>
<sequence>MTKAVAAVLDGPREFTFRDFAIPRVGDDDAVVRVEASGLCGTDYEQYLGGLSFGDGMPIIPGHEVLGHVEAIGATAAKRWGVGVGDRITVEPIIPCGVCAGCVEGAFTRCRAGLGYGMYQGTGRQPSLWGGYATHVYLHSRALVHKLPADIPTDVMTLVNPLSNAIRWVHEVGGASLGSTVVIAGPGQRGLLAAAAAKKAGAAEIIVTGTSADHGRLELARALGATATIDVDSEGAVERVLEITNGSMADVVLDVSAGAMSPILDGIRMLRRGGRLVLAGLKSGKMLNDVPIDDVVLSEIELRGVVSGGYRSTELAIDMLRTDPEGLGALCSHTFRLDQVTTAVQTLGREINDGTDAVHITLTSELS</sequence>
<accession>A0A7X0RG07</accession>
<protein>
    <submittedName>
        <fullName evidence="5">Alcohol dehydrogenase catalytic domain-containing protein</fullName>
    </submittedName>
</protein>
<keyword evidence="6" id="KW-1185">Reference proteome</keyword>
<dbReference type="InterPro" id="IPR013154">
    <property type="entry name" value="ADH-like_N"/>
</dbReference>
<comment type="cofactor">
    <cofactor evidence="1">
        <name>Zn(2+)</name>
        <dbReference type="ChEBI" id="CHEBI:29105"/>
    </cofactor>
</comment>
<evidence type="ECO:0000256" key="2">
    <source>
        <dbReference type="ARBA" id="ARBA00023002"/>
    </source>
</evidence>
<evidence type="ECO:0000313" key="5">
    <source>
        <dbReference type="EMBL" id="MBB6627527.1"/>
    </source>
</evidence>
<dbReference type="InterPro" id="IPR050129">
    <property type="entry name" value="Zn_alcohol_dh"/>
</dbReference>
<organism evidence="5 6">
    <name type="scientific">Nocardioides luti</name>
    <dbReference type="NCBI Taxonomy" id="2761101"/>
    <lineage>
        <taxon>Bacteria</taxon>
        <taxon>Bacillati</taxon>
        <taxon>Actinomycetota</taxon>
        <taxon>Actinomycetes</taxon>
        <taxon>Propionibacteriales</taxon>
        <taxon>Nocardioidaceae</taxon>
        <taxon>Nocardioides</taxon>
    </lineage>
</organism>
<dbReference type="GO" id="GO:0016491">
    <property type="term" value="F:oxidoreductase activity"/>
    <property type="evidence" value="ECO:0007669"/>
    <property type="project" value="UniProtKB-KW"/>
</dbReference>
<evidence type="ECO:0000259" key="3">
    <source>
        <dbReference type="Pfam" id="PF00107"/>
    </source>
</evidence>
<dbReference type="AlphaFoldDB" id="A0A7X0RG07"/>
<dbReference type="Proteomes" id="UP000523955">
    <property type="component" value="Unassembled WGS sequence"/>
</dbReference>
<dbReference type="InterPro" id="IPR011032">
    <property type="entry name" value="GroES-like_sf"/>
</dbReference>
<keyword evidence="2" id="KW-0560">Oxidoreductase</keyword>
<dbReference type="PANTHER" id="PTHR43401">
    <property type="entry name" value="L-THREONINE 3-DEHYDROGENASE"/>
    <property type="match status" value="1"/>
</dbReference>
<dbReference type="Pfam" id="PF08240">
    <property type="entry name" value="ADH_N"/>
    <property type="match status" value="1"/>
</dbReference>
<dbReference type="Pfam" id="PF00107">
    <property type="entry name" value="ADH_zinc_N"/>
    <property type="match status" value="1"/>
</dbReference>
<evidence type="ECO:0000313" key="6">
    <source>
        <dbReference type="Proteomes" id="UP000523955"/>
    </source>
</evidence>
<dbReference type="InterPro" id="IPR036291">
    <property type="entry name" value="NAD(P)-bd_dom_sf"/>
</dbReference>
<gene>
    <name evidence="5" type="ORF">H5V45_09345</name>
</gene>
<dbReference type="Gene3D" id="3.90.180.10">
    <property type="entry name" value="Medium-chain alcohol dehydrogenases, catalytic domain"/>
    <property type="match status" value="1"/>
</dbReference>
<comment type="caution">
    <text evidence="5">The sequence shown here is derived from an EMBL/GenBank/DDBJ whole genome shotgun (WGS) entry which is preliminary data.</text>
</comment>
<name>A0A7X0RG07_9ACTN</name>
<proteinExistence type="predicted"/>
<dbReference type="SUPFAM" id="SSF51735">
    <property type="entry name" value="NAD(P)-binding Rossmann-fold domains"/>
    <property type="match status" value="1"/>
</dbReference>
<feature type="domain" description="Alcohol dehydrogenase-like C-terminal" evidence="3">
    <location>
        <begin position="190"/>
        <end position="320"/>
    </location>
</feature>
<feature type="domain" description="Alcohol dehydrogenase-like N-terminal" evidence="4">
    <location>
        <begin position="26"/>
        <end position="148"/>
    </location>
</feature>
<dbReference type="RefSeq" id="WP_185252675.1">
    <property type="nucleotide sequence ID" value="NZ_JACKXE010000001.1"/>
</dbReference>
<dbReference type="PANTHER" id="PTHR43401:SF2">
    <property type="entry name" value="L-THREONINE 3-DEHYDROGENASE"/>
    <property type="match status" value="1"/>
</dbReference>